<sequence>MVLCLKKIEHLSSYLPQLKNYKITNDEEQENFGINQNRSITNTLKWTVSNQPILFYSDVEFQKDKTVYYPNQNVNYKLHDG</sequence>
<evidence type="ECO:0000313" key="2">
    <source>
        <dbReference type="Proteomes" id="UP000289506"/>
    </source>
</evidence>
<dbReference type="Proteomes" id="UP000289506">
    <property type="component" value="Plasmid 2"/>
</dbReference>
<organism evidence="1 2">
    <name type="scientific">Mycoplasmopsis cynos</name>
    <dbReference type="NCBI Taxonomy" id="171284"/>
    <lineage>
        <taxon>Bacteria</taxon>
        <taxon>Bacillati</taxon>
        <taxon>Mycoplasmatota</taxon>
        <taxon>Mycoplasmoidales</taxon>
        <taxon>Metamycoplasmataceae</taxon>
        <taxon>Mycoplasmopsis</taxon>
    </lineage>
</organism>
<reference evidence="1 2" key="1">
    <citation type="submission" date="2019-01" db="EMBL/GenBank/DDBJ databases">
        <authorList>
            <consortium name="Pathogen Informatics"/>
        </authorList>
    </citation>
    <scope>NUCLEOTIDE SEQUENCE [LARGE SCALE GENOMIC DNA]</scope>
    <source>
        <strain evidence="1 2">NCTC10142</strain>
        <plasmid evidence="2">2</plasmid>
    </source>
</reference>
<geneLocation type="plasmid" evidence="1 2">
    <name>2</name>
</geneLocation>
<dbReference type="AlphaFoldDB" id="A0A449AGY3"/>
<accession>A0A449AGY3</accession>
<protein>
    <submittedName>
        <fullName evidence="1">Uncharacterized protein</fullName>
    </submittedName>
</protein>
<gene>
    <name evidence="1" type="ORF">NCTC10142_00012</name>
</gene>
<keyword evidence="1" id="KW-0614">Plasmid</keyword>
<name>A0A449AGY3_9BACT</name>
<dbReference type="EMBL" id="LR214975">
    <property type="protein sequence ID" value="VEU64276.1"/>
    <property type="molecule type" value="Genomic_DNA"/>
</dbReference>
<proteinExistence type="predicted"/>
<evidence type="ECO:0000313" key="1">
    <source>
        <dbReference type="EMBL" id="VEU64276.1"/>
    </source>
</evidence>